<evidence type="ECO:0000256" key="4">
    <source>
        <dbReference type="ARBA" id="ARBA00023180"/>
    </source>
</evidence>
<keyword evidence="2" id="KW-0401">Integrin</keyword>
<dbReference type="GO" id="GO:0016020">
    <property type="term" value="C:membrane"/>
    <property type="evidence" value="ECO:0007669"/>
    <property type="project" value="UniProtKB-SubCell"/>
</dbReference>
<evidence type="ECO:0000259" key="5">
    <source>
        <dbReference type="Pfam" id="PF20806"/>
    </source>
</evidence>
<name>A0A9Y4NCN1_9TELE</name>
<dbReference type="AlphaFoldDB" id="A0A9Y4NCN1"/>
<keyword evidence="3" id="KW-0472">Membrane</keyword>
<dbReference type="GeneID" id="103366942"/>
<evidence type="ECO:0000313" key="6">
    <source>
        <dbReference type="Proteomes" id="UP000694891"/>
    </source>
</evidence>
<evidence type="ECO:0000256" key="2">
    <source>
        <dbReference type="ARBA" id="ARBA00023037"/>
    </source>
</evidence>
<keyword evidence="4" id="KW-0325">Glycoprotein</keyword>
<dbReference type="InterPro" id="IPR032695">
    <property type="entry name" value="Integrin_dom_sf"/>
</dbReference>
<dbReference type="Proteomes" id="UP000694891">
    <property type="component" value="Unplaced"/>
</dbReference>
<protein>
    <submittedName>
        <fullName evidence="7">Integrin alpha-3-like</fullName>
    </submittedName>
</protein>
<dbReference type="RefSeq" id="XP_008293038.1">
    <property type="nucleotide sequence ID" value="XM_008294816.1"/>
</dbReference>
<dbReference type="Gene3D" id="2.60.40.1530">
    <property type="entry name" value="ntegrin, alpha v. Chain A, domain 4"/>
    <property type="match status" value="1"/>
</dbReference>
<dbReference type="GO" id="GO:0007229">
    <property type="term" value="P:integrin-mediated signaling pathway"/>
    <property type="evidence" value="ECO:0007669"/>
    <property type="project" value="UniProtKB-KW"/>
</dbReference>
<dbReference type="InterPro" id="IPR048286">
    <property type="entry name" value="Integrin_alpha_Ig-like_3"/>
</dbReference>
<evidence type="ECO:0000256" key="1">
    <source>
        <dbReference type="ARBA" id="ARBA00004479"/>
    </source>
</evidence>
<proteinExistence type="predicted"/>
<dbReference type="Pfam" id="PF20806">
    <property type="entry name" value="Integrin_A_Ig_3"/>
    <property type="match status" value="1"/>
</dbReference>
<dbReference type="SUPFAM" id="SSF69179">
    <property type="entry name" value="Integrin domains"/>
    <property type="match status" value="1"/>
</dbReference>
<organism evidence="6 7">
    <name type="scientific">Stegastes partitus</name>
    <name type="common">bicolor damselfish</name>
    <dbReference type="NCBI Taxonomy" id="144197"/>
    <lineage>
        <taxon>Eukaryota</taxon>
        <taxon>Metazoa</taxon>
        <taxon>Chordata</taxon>
        <taxon>Craniata</taxon>
        <taxon>Vertebrata</taxon>
        <taxon>Euteleostomi</taxon>
        <taxon>Actinopterygii</taxon>
        <taxon>Neopterygii</taxon>
        <taxon>Teleostei</taxon>
        <taxon>Neoteleostei</taxon>
        <taxon>Acanthomorphata</taxon>
        <taxon>Ovalentaria</taxon>
        <taxon>Pomacentridae</taxon>
        <taxon>Stegastes</taxon>
    </lineage>
</organism>
<reference evidence="7" key="1">
    <citation type="submission" date="2025-08" db="UniProtKB">
        <authorList>
            <consortium name="RefSeq"/>
        </authorList>
    </citation>
    <scope>IDENTIFICATION</scope>
</reference>
<feature type="domain" description="Integrin alpha third immunoglobulin-like" evidence="5">
    <location>
        <begin position="10"/>
        <end position="108"/>
    </location>
</feature>
<evidence type="ECO:0000256" key="3">
    <source>
        <dbReference type="ARBA" id="ARBA00023136"/>
    </source>
</evidence>
<comment type="subcellular location">
    <subcellularLocation>
        <location evidence="1">Membrane</location>
        <topology evidence="1">Single-pass type I membrane protein</topology>
    </subcellularLocation>
</comment>
<accession>A0A9Y4NCN1</accession>
<keyword evidence="6" id="KW-1185">Reference proteome</keyword>
<gene>
    <name evidence="7" type="primary">LOC103366942</name>
</gene>
<sequence>MLVEYSLQTSLTLISSPGPASFSGHVIGESAMKKTEDVGSLLLFTFQVTLHGKPLGHLGNLEVEFDWPMEVTSGKWLLYLTEIRLNGTSEPLCNPPGNIINPLSLAVTLVGEEVLLNKFGLLKITE</sequence>
<evidence type="ECO:0000313" key="7">
    <source>
        <dbReference type="RefSeq" id="XP_008293038.1"/>
    </source>
</evidence>